<dbReference type="InterPro" id="IPR051634">
    <property type="entry name" value="Extended_Synaptotagmin"/>
</dbReference>
<dbReference type="PROSITE" id="PS50004">
    <property type="entry name" value="C2"/>
    <property type="match status" value="1"/>
</dbReference>
<feature type="domain" description="C2" evidence="3">
    <location>
        <begin position="334"/>
        <end position="455"/>
    </location>
</feature>
<accession>A0A7S1T4D2</accession>
<keyword evidence="2" id="KW-0812">Transmembrane</keyword>
<feature type="region of interest" description="Disordered" evidence="1">
    <location>
        <begin position="256"/>
        <end position="296"/>
    </location>
</feature>
<dbReference type="InterPro" id="IPR000008">
    <property type="entry name" value="C2_dom"/>
</dbReference>
<reference evidence="4" key="1">
    <citation type="submission" date="2021-01" db="EMBL/GenBank/DDBJ databases">
        <authorList>
            <person name="Corre E."/>
            <person name="Pelletier E."/>
            <person name="Niang G."/>
            <person name="Scheremetjew M."/>
            <person name="Finn R."/>
            <person name="Kale V."/>
            <person name="Holt S."/>
            <person name="Cochrane G."/>
            <person name="Meng A."/>
            <person name="Brown T."/>
            <person name="Cohen L."/>
        </authorList>
    </citation>
    <scope>NUCLEOTIDE SEQUENCE</scope>
    <source>
        <strain evidence="4">SAG 36.94</strain>
    </source>
</reference>
<evidence type="ECO:0000259" key="3">
    <source>
        <dbReference type="PROSITE" id="PS50004"/>
    </source>
</evidence>
<dbReference type="InterPro" id="IPR035892">
    <property type="entry name" value="C2_domain_sf"/>
</dbReference>
<dbReference type="PANTHER" id="PTHR45761:SF1">
    <property type="entry name" value="EXTENDED SYNAPTOTAGMIN-LIKE PROTEIN 2, ISOFORM C"/>
    <property type="match status" value="1"/>
</dbReference>
<protein>
    <recommendedName>
        <fullName evidence="3">C2 domain-containing protein</fullName>
    </recommendedName>
</protein>
<proteinExistence type="predicted"/>
<dbReference type="EMBL" id="HBGH01000210">
    <property type="protein sequence ID" value="CAD9220410.1"/>
    <property type="molecule type" value="Transcribed_RNA"/>
</dbReference>
<evidence type="ECO:0000313" key="4">
    <source>
        <dbReference type="EMBL" id="CAD9220410.1"/>
    </source>
</evidence>
<dbReference type="Gene3D" id="2.60.40.150">
    <property type="entry name" value="C2 domain"/>
    <property type="match status" value="1"/>
</dbReference>
<feature type="transmembrane region" description="Helical" evidence="2">
    <location>
        <begin position="706"/>
        <end position="734"/>
    </location>
</feature>
<dbReference type="SUPFAM" id="SSF49562">
    <property type="entry name" value="C2 domain (Calcium/lipid-binding domain, CaLB)"/>
    <property type="match status" value="1"/>
</dbReference>
<dbReference type="SMART" id="SM00239">
    <property type="entry name" value="C2"/>
    <property type="match status" value="1"/>
</dbReference>
<keyword evidence="2" id="KW-0472">Membrane</keyword>
<evidence type="ECO:0000256" key="1">
    <source>
        <dbReference type="SAM" id="MobiDB-lite"/>
    </source>
</evidence>
<organism evidence="4">
    <name type="scientific">Compsopogon caeruleus</name>
    <dbReference type="NCBI Taxonomy" id="31354"/>
    <lineage>
        <taxon>Eukaryota</taxon>
        <taxon>Rhodophyta</taxon>
        <taxon>Compsopogonophyceae</taxon>
        <taxon>Compsopogonales</taxon>
        <taxon>Compsopogonaceae</taxon>
        <taxon>Compsopogon</taxon>
    </lineage>
</organism>
<dbReference type="PANTHER" id="PTHR45761">
    <property type="entry name" value="EXTENDED SYNAPTOTAGMIN-LIKE PROTEIN 2, ISOFORM C"/>
    <property type="match status" value="1"/>
</dbReference>
<sequence>MEEDEMGFQSRTNTGMEMEKYGIGEEGVSMSSMGLSSNLLSTARGDGRTMDELEAKWESQSRRLELRGMTEKAQMTNTQMRALHVVIKQCRGMDEAARKRGILINPGRALVVTMQLLPTLKSVAKRDQYQESIPVTDGLLRWDHRSTMEVSPGHTHIQITVLDRSGLRSKGLSSITVEIQEIEPKLEGWFYLTAPQRSIPRGRRRNEKDEYGEIELELSMEKGDVRRPITAHRYAGSKILDYDASDEIAVVDRYSSRSNSDVDDVPEASRSVSSKSPASNEASSQPQEGVSSIDSVASSSALTNPIKQARLHRATVAKRIGSMVAKLDSFPYLSWVLKFLPQEYLACTGKLGTCRITVIEGRDLPDSKTLFRRSNNGDHFCVVHTGMHWWRTASCMKTSDPVWNTAFEFEIEDISHEIRFLVFDRDDYVGQAALCLSALSPFTKKEISVWLPLRLRVDINSADALIPSSLQGYVHVRLRWQCDDYLAAILHLINPSESETGAKELYRADGAETTRRIERIGIPARAYEEVYSKKTKVDSTTVKNTVFVLQEGIFGPALAVVTWINSIRSWEYPLASLLCMVLYTLLCLFPGEFVRWSPLALMIFLIRRALPFDALQDENPPERLPHAINRPGSSSGLEAQSLRSSIELQKANLDNSDQMGLLEKFRLVHRRVTTTDSILASYFAIYTRTVNAFNWSSPIASTALCAFLFLTWVILTVFPVKFTFLLLGVILFIAPSTSEEKEDSTVTRFLNRIPPARRTLRREDRRPVYQFATPAKES</sequence>
<name>A0A7S1T4D2_9RHOD</name>
<dbReference type="CDD" id="cd00030">
    <property type="entry name" value="C2"/>
    <property type="match status" value="1"/>
</dbReference>
<dbReference type="Pfam" id="PF00168">
    <property type="entry name" value="C2"/>
    <property type="match status" value="1"/>
</dbReference>
<keyword evidence="2" id="KW-1133">Transmembrane helix</keyword>
<feature type="compositionally biased region" description="Low complexity" evidence="1">
    <location>
        <begin position="269"/>
        <end position="296"/>
    </location>
</feature>
<gene>
    <name evidence="4" type="ORF">CCAE0312_LOCUS97</name>
</gene>
<evidence type="ECO:0000256" key="2">
    <source>
        <dbReference type="SAM" id="Phobius"/>
    </source>
</evidence>
<dbReference type="AlphaFoldDB" id="A0A7S1T4D2"/>